<dbReference type="InterPro" id="IPR001304">
    <property type="entry name" value="C-type_lectin-like"/>
</dbReference>
<dbReference type="PROSITE" id="PS50011">
    <property type="entry name" value="PROTEIN_KINASE_DOM"/>
    <property type="match status" value="1"/>
</dbReference>
<evidence type="ECO:0000256" key="4">
    <source>
        <dbReference type="ARBA" id="ARBA00022679"/>
    </source>
</evidence>
<evidence type="ECO:0000256" key="5">
    <source>
        <dbReference type="ARBA" id="ARBA00022692"/>
    </source>
</evidence>
<evidence type="ECO:0000256" key="2">
    <source>
        <dbReference type="ARBA" id="ARBA00012513"/>
    </source>
</evidence>
<feature type="region of interest" description="Disordered" evidence="16">
    <location>
        <begin position="299"/>
        <end position="318"/>
    </location>
</feature>
<feature type="region of interest" description="Disordered" evidence="16">
    <location>
        <begin position="141"/>
        <end position="163"/>
    </location>
</feature>
<keyword evidence="5 17" id="KW-0812">Transmembrane</keyword>
<keyword evidence="9 20" id="KW-0418">Kinase</keyword>
<dbReference type="InterPro" id="IPR016186">
    <property type="entry name" value="C-type_lectin-like/link_sf"/>
</dbReference>
<keyword evidence="12 17" id="KW-0472">Membrane</keyword>
<dbReference type="PANTHER" id="PTHR24346:SF38">
    <property type="entry name" value="NON-SPECIFIC SERINE_THREONINE PROTEIN KINASE"/>
    <property type="match status" value="1"/>
</dbReference>
<keyword evidence="11 17" id="KW-1133">Transmembrane helix</keyword>
<feature type="compositionally biased region" description="Basic and acidic residues" evidence="16">
    <location>
        <begin position="1096"/>
        <end position="1107"/>
    </location>
</feature>
<dbReference type="FunFam" id="1.10.510.10:FF:000002">
    <property type="entry name" value="Non-specific serine/threonine protein kinase"/>
    <property type="match status" value="1"/>
</dbReference>
<evidence type="ECO:0000259" key="19">
    <source>
        <dbReference type="PROSITE" id="PS50041"/>
    </source>
</evidence>
<dbReference type="SUPFAM" id="SSF56436">
    <property type="entry name" value="C-type lectin-like"/>
    <property type="match status" value="1"/>
</dbReference>
<dbReference type="Proteomes" id="UP000289886">
    <property type="component" value="Unassembled WGS sequence"/>
</dbReference>
<comment type="similarity">
    <text evidence="13">Belongs to the protein kinase superfamily. CAMK Ser/Thr protein kinase family. Smok subfamily.</text>
</comment>
<dbReference type="PANTHER" id="PTHR24346">
    <property type="entry name" value="MAP/MICROTUBULE AFFINITY-REGULATING KINASE"/>
    <property type="match status" value="1"/>
</dbReference>
<evidence type="ECO:0000256" key="12">
    <source>
        <dbReference type="ARBA" id="ARBA00023136"/>
    </source>
</evidence>
<evidence type="ECO:0000256" key="17">
    <source>
        <dbReference type="SAM" id="Phobius"/>
    </source>
</evidence>
<dbReference type="GO" id="GO:0035556">
    <property type="term" value="P:intracellular signal transduction"/>
    <property type="evidence" value="ECO:0007669"/>
    <property type="project" value="TreeGrafter"/>
</dbReference>
<dbReference type="FunFam" id="3.10.100.10:FF:000006">
    <property type="entry name" value="Layilin b"/>
    <property type="match status" value="1"/>
</dbReference>
<dbReference type="SMART" id="SM00220">
    <property type="entry name" value="S_TKc"/>
    <property type="match status" value="1"/>
</dbReference>
<dbReference type="EMBL" id="SCEB01002674">
    <property type="protein sequence ID" value="RXM95097.1"/>
    <property type="molecule type" value="Genomic_DNA"/>
</dbReference>
<dbReference type="SMART" id="SM00034">
    <property type="entry name" value="CLECT"/>
    <property type="match status" value="1"/>
</dbReference>
<feature type="domain" description="C-type lectin" evidence="19">
    <location>
        <begin position="733"/>
        <end position="873"/>
    </location>
</feature>
<evidence type="ECO:0000256" key="9">
    <source>
        <dbReference type="ARBA" id="ARBA00022777"/>
    </source>
</evidence>
<dbReference type="PROSITE" id="PS50041">
    <property type="entry name" value="C_TYPE_LECTIN_2"/>
    <property type="match status" value="1"/>
</dbReference>
<protein>
    <recommendedName>
        <fullName evidence="2">non-specific serine/threonine protein kinase</fullName>
        <ecNumber evidence="2">2.7.11.1</ecNumber>
    </recommendedName>
</protein>
<dbReference type="Gene3D" id="3.10.100.10">
    <property type="entry name" value="Mannose-Binding Protein A, subunit A"/>
    <property type="match status" value="1"/>
</dbReference>
<keyword evidence="6" id="KW-0732">Signal</keyword>
<evidence type="ECO:0000256" key="14">
    <source>
        <dbReference type="ARBA" id="ARBA00047899"/>
    </source>
</evidence>
<evidence type="ECO:0000256" key="7">
    <source>
        <dbReference type="ARBA" id="ARBA00022734"/>
    </source>
</evidence>
<feature type="compositionally biased region" description="Basic and acidic residues" evidence="16">
    <location>
        <begin position="947"/>
        <end position="958"/>
    </location>
</feature>
<dbReference type="EC" id="2.7.11.1" evidence="2"/>
<feature type="region of interest" description="Disordered" evidence="16">
    <location>
        <begin position="434"/>
        <end position="456"/>
    </location>
</feature>
<comment type="caution">
    <text evidence="20">The sequence shown here is derived from an EMBL/GenBank/DDBJ whole genome shotgun (WGS) entry which is preliminary data.</text>
</comment>
<dbReference type="PROSITE" id="PS00108">
    <property type="entry name" value="PROTEIN_KINASE_ST"/>
    <property type="match status" value="1"/>
</dbReference>
<dbReference type="InterPro" id="IPR000719">
    <property type="entry name" value="Prot_kinase_dom"/>
</dbReference>
<dbReference type="CDD" id="cd03595">
    <property type="entry name" value="CLECT_chondrolectin_like"/>
    <property type="match status" value="1"/>
</dbReference>
<keyword evidence="10" id="KW-0067">ATP-binding</keyword>
<keyword evidence="8" id="KW-0547">Nucleotide-binding</keyword>
<dbReference type="GO" id="GO:0050321">
    <property type="term" value="F:tau-protein kinase activity"/>
    <property type="evidence" value="ECO:0007669"/>
    <property type="project" value="TreeGrafter"/>
</dbReference>
<dbReference type="InterPro" id="IPR011009">
    <property type="entry name" value="Kinase-like_dom_sf"/>
</dbReference>
<dbReference type="Gene3D" id="3.30.200.20">
    <property type="entry name" value="Phosphorylase Kinase, domain 1"/>
    <property type="match status" value="2"/>
</dbReference>
<dbReference type="InterPro" id="IPR016187">
    <property type="entry name" value="CTDL_fold"/>
</dbReference>
<accession>A0A444V3W9</accession>
<evidence type="ECO:0000256" key="8">
    <source>
        <dbReference type="ARBA" id="ARBA00022741"/>
    </source>
</evidence>
<evidence type="ECO:0000259" key="18">
    <source>
        <dbReference type="PROSITE" id="PS50011"/>
    </source>
</evidence>
<keyword evidence="3" id="KW-0723">Serine/threonine-protein kinase</keyword>
<gene>
    <name evidence="20" type="ORF">EOD39_17260</name>
</gene>
<organism evidence="20 21">
    <name type="scientific">Acipenser ruthenus</name>
    <name type="common">Sterlet sturgeon</name>
    <dbReference type="NCBI Taxonomy" id="7906"/>
    <lineage>
        <taxon>Eukaryota</taxon>
        <taxon>Metazoa</taxon>
        <taxon>Chordata</taxon>
        <taxon>Craniata</taxon>
        <taxon>Vertebrata</taxon>
        <taxon>Euteleostomi</taxon>
        <taxon>Actinopterygii</taxon>
        <taxon>Chondrostei</taxon>
        <taxon>Acipenseriformes</taxon>
        <taxon>Acipenseridae</taxon>
        <taxon>Acipenser</taxon>
    </lineage>
</organism>
<keyword evidence="7" id="KW-0430">Lectin</keyword>
<dbReference type="AlphaFoldDB" id="A0A444V3W9"/>
<evidence type="ECO:0000256" key="11">
    <source>
        <dbReference type="ARBA" id="ARBA00022989"/>
    </source>
</evidence>
<feature type="region of interest" description="Disordered" evidence="16">
    <location>
        <begin position="64"/>
        <end position="93"/>
    </location>
</feature>
<dbReference type="GO" id="GO:0005524">
    <property type="term" value="F:ATP binding"/>
    <property type="evidence" value="ECO:0007669"/>
    <property type="project" value="UniProtKB-KW"/>
</dbReference>
<evidence type="ECO:0000256" key="1">
    <source>
        <dbReference type="ARBA" id="ARBA00004479"/>
    </source>
</evidence>
<dbReference type="Pfam" id="PF07714">
    <property type="entry name" value="PK_Tyr_Ser-Thr"/>
    <property type="match status" value="1"/>
</dbReference>
<feature type="region of interest" description="Disordered" evidence="16">
    <location>
        <begin position="1096"/>
        <end position="1165"/>
    </location>
</feature>
<dbReference type="Gene3D" id="1.10.510.10">
    <property type="entry name" value="Transferase(Phosphotransferase) domain 1"/>
    <property type="match status" value="1"/>
</dbReference>
<reference evidence="20 21" key="1">
    <citation type="submission" date="2019-01" db="EMBL/GenBank/DDBJ databases">
        <title>Draft Genome and Complete Hox-Cluster Characterization of the Sterlet Sturgeon (Acipenser ruthenus).</title>
        <authorList>
            <person name="Wei Q."/>
        </authorList>
    </citation>
    <scope>NUCLEOTIDE SEQUENCE [LARGE SCALE GENOMIC DNA]</scope>
    <source>
        <strain evidence="20">WHYD16114868_AA</strain>
        <tissue evidence="20">Blood</tissue>
    </source>
</reference>
<feature type="compositionally biased region" description="Polar residues" evidence="16">
    <location>
        <begin position="9"/>
        <end position="25"/>
    </location>
</feature>
<dbReference type="GO" id="GO:0000226">
    <property type="term" value="P:microtubule cytoskeleton organization"/>
    <property type="evidence" value="ECO:0007669"/>
    <property type="project" value="TreeGrafter"/>
</dbReference>
<evidence type="ECO:0000256" key="15">
    <source>
        <dbReference type="ARBA" id="ARBA00048679"/>
    </source>
</evidence>
<keyword evidence="21" id="KW-1185">Reference proteome</keyword>
<feature type="transmembrane region" description="Helical" evidence="17">
    <location>
        <begin position="882"/>
        <end position="905"/>
    </location>
</feature>
<dbReference type="InterPro" id="IPR008271">
    <property type="entry name" value="Ser/Thr_kinase_AS"/>
</dbReference>
<evidence type="ECO:0000256" key="10">
    <source>
        <dbReference type="ARBA" id="ARBA00022840"/>
    </source>
</evidence>
<dbReference type="GO" id="GO:0030246">
    <property type="term" value="F:carbohydrate binding"/>
    <property type="evidence" value="ECO:0007669"/>
    <property type="project" value="UniProtKB-KW"/>
</dbReference>
<evidence type="ECO:0000256" key="16">
    <source>
        <dbReference type="SAM" id="MobiDB-lite"/>
    </source>
</evidence>
<comment type="catalytic activity">
    <reaction evidence="14">
        <text>L-threonyl-[protein] + ATP = O-phospho-L-threonyl-[protein] + ADP + H(+)</text>
        <dbReference type="Rhea" id="RHEA:46608"/>
        <dbReference type="Rhea" id="RHEA-COMP:11060"/>
        <dbReference type="Rhea" id="RHEA-COMP:11605"/>
        <dbReference type="ChEBI" id="CHEBI:15378"/>
        <dbReference type="ChEBI" id="CHEBI:30013"/>
        <dbReference type="ChEBI" id="CHEBI:30616"/>
        <dbReference type="ChEBI" id="CHEBI:61977"/>
        <dbReference type="ChEBI" id="CHEBI:456216"/>
        <dbReference type="EC" id="2.7.11.1"/>
    </reaction>
</comment>
<dbReference type="Pfam" id="PF00069">
    <property type="entry name" value="Pkinase"/>
    <property type="match status" value="1"/>
</dbReference>
<dbReference type="GO" id="GO:0005737">
    <property type="term" value="C:cytoplasm"/>
    <property type="evidence" value="ECO:0007669"/>
    <property type="project" value="TreeGrafter"/>
</dbReference>
<keyword evidence="4" id="KW-0808">Transferase</keyword>
<evidence type="ECO:0000256" key="13">
    <source>
        <dbReference type="ARBA" id="ARBA00038181"/>
    </source>
</evidence>
<sequence>MYCKESPRSLEQQLQEHSTGVQAAVSSTPTLSPSPPRRLHQKRLFLQKQSQLQAYFNQMQIAEGSYAPPDQPPRAPVQLAQQSPQSQAQAQQVPGQYLSPVLEPPGEQQLQYDPYLGQYPVQTPSHLYHLPPQQEALNYSYQPCELGPNPSPSPEHYQYPAHPAANSPLAVPELHSSLFDCEMMETVDPQNGFVLSLQNKSYNHFAAIYYLLVERLKSHRSSFPVDQRLDARQRRPSTIAEPTVAKVSTVGPQVSLLPHSVRLLRSPVLPQAPTFPQSSGPADISFMEDDVVGTPKVNGSLLEPLPPPAVRKGCPASPSNMMETSIDEGIETEGPECEEDPLLVCTAFQSSRYGQRRHTLSEVSNQPGMAPSTGKLFAMSTDPSLGSMDSEYETGSVHSDLSLLEEPPGLSRMTPPFIGMRPPNPAMQALSAQKREAHNRSPVSFREGRRASDTSLTQDYLATHGRLSEPEARRKFWQILCAVEYCHDHSIVHRDLKAENLLLDGHMNIKIADFGFGNFFEAGEPLTTWCGSPPYAAPEVFEGQQYEGPQLDIWSLGVVLYVLVCGALPFDGPSLPVLRRRVLEGRFRIPYFMSEDCEHLIRRMLVLDPSKRLTIAQIKEHKWMLLEVPVPRPVLYQQGALEDSESRMGEYNEQVLRLMQSLGIDQHKTIEVAIKIIDKSQLDAVNLEKIYREVQIMKMLNHPHIIKLYQISPGAAPSSLPLSAGQRVCRRGTERPCYKIAYFQDASRKLNFEEASGACRSDGGELLSIESENEQKLVENFIQELRASDGDFWIGLRRKQGYQDSTADCPGRYYWLDGSKATFRKWHWDEPSCGNEVCVVMYHQPSAPPGIGGLYMFQWNDDNCDTRNNFICKYSQGNVLNIVYIIIPTIPLLLLLVVTTGVFCFKLFARRRKERTETSKKEPHFWMSPNRCSSPSLEVYSVIQKQRPADLEGTRPDIKNTSFRASSGHDLSGDYDNMSASNSERGESGFVNNDIYETSSSGRKDMVMADCQQRRGPVRVGFYDIERTLGKGNFAVVKLARHRITKTEAMLYYRSVETRVRKERTETSKKEPHFWMSPNRCSSPSLEVYSVIQKQRPADLEGTRPDIKNTSFRASSGHDLSGDYDNMSASNSERGESGFVNNDIYETSSSGRKESGWVDNDIYGY</sequence>
<dbReference type="SUPFAM" id="SSF56112">
    <property type="entry name" value="Protein kinase-like (PK-like)"/>
    <property type="match status" value="2"/>
</dbReference>
<proteinExistence type="inferred from homology"/>
<feature type="region of interest" description="Disordered" evidence="16">
    <location>
        <begin position="1"/>
        <end position="38"/>
    </location>
</feature>
<evidence type="ECO:0000313" key="20">
    <source>
        <dbReference type="EMBL" id="RXM95097.1"/>
    </source>
</evidence>
<feature type="domain" description="Protein kinase" evidence="18">
    <location>
        <begin position="342"/>
        <end position="624"/>
    </location>
</feature>
<dbReference type="GO" id="GO:0016020">
    <property type="term" value="C:membrane"/>
    <property type="evidence" value="ECO:0007669"/>
    <property type="project" value="UniProtKB-SubCell"/>
</dbReference>
<comment type="subcellular location">
    <subcellularLocation>
        <location evidence="1">Membrane</location>
        <topology evidence="1">Single-pass type I membrane protein</topology>
    </subcellularLocation>
</comment>
<name>A0A444V3W9_ACIRT</name>
<dbReference type="Pfam" id="PF00059">
    <property type="entry name" value="Lectin_C"/>
    <property type="match status" value="1"/>
</dbReference>
<dbReference type="InterPro" id="IPR001245">
    <property type="entry name" value="Ser-Thr/Tyr_kinase_cat_dom"/>
</dbReference>
<feature type="region of interest" description="Disordered" evidence="16">
    <location>
        <begin position="947"/>
        <end position="971"/>
    </location>
</feature>
<evidence type="ECO:0000313" key="21">
    <source>
        <dbReference type="Proteomes" id="UP000289886"/>
    </source>
</evidence>
<feature type="compositionally biased region" description="Low complexity" evidence="16">
    <location>
        <begin position="76"/>
        <end position="93"/>
    </location>
</feature>
<evidence type="ECO:0000256" key="6">
    <source>
        <dbReference type="ARBA" id="ARBA00022729"/>
    </source>
</evidence>
<evidence type="ECO:0000256" key="3">
    <source>
        <dbReference type="ARBA" id="ARBA00022527"/>
    </source>
</evidence>
<comment type="catalytic activity">
    <reaction evidence="15">
        <text>L-seryl-[protein] + ATP = O-phospho-L-seryl-[protein] + ADP + H(+)</text>
        <dbReference type="Rhea" id="RHEA:17989"/>
        <dbReference type="Rhea" id="RHEA-COMP:9863"/>
        <dbReference type="Rhea" id="RHEA-COMP:11604"/>
        <dbReference type="ChEBI" id="CHEBI:15378"/>
        <dbReference type="ChEBI" id="CHEBI:29999"/>
        <dbReference type="ChEBI" id="CHEBI:30616"/>
        <dbReference type="ChEBI" id="CHEBI:83421"/>
        <dbReference type="ChEBI" id="CHEBI:456216"/>
        <dbReference type="EC" id="2.7.11.1"/>
    </reaction>
</comment>